<dbReference type="InterPro" id="IPR038109">
    <property type="entry name" value="DNA_bind_recomb_sf"/>
</dbReference>
<dbReference type="InterPro" id="IPR050639">
    <property type="entry name" value="SSR_resolvase"/>
</dbReference>
<feature type="compositionally biased region" description="Basic and acidic residues" evidence="1">
    <location>
        <begin position="1"/>
        <end position="22"/>
    </location>
</feature>
<gene>
    <name evidence="4" type="ORF">RESH_04232</name>
</gene>
<evidence type="ECO:0000259" key="3">
    <source>
        <dbReference type="PROSITE" id="PS51737"/>
    </source>
</evidence>
<organism evidence="4 5">
    <name type="scientific">Rhodopirellula europaea SH398</name>
    <dbReference type="NCBI Taxonomy" id="1263868"/>
    <lineage>
        <taxon>Bacteria</taxon>
        <taxon>Pseudomonadati</taxon>
        <taxon>Planctomycetota</taxon>
        <taxon>Planctomycetia</taxon>
        <taxon>Pirellulales</taxon>
        <taxon>Pirellulaceae</taxon>
        <taxon>Rhodopirellula</taxon>
    </lineage>
</organism>
<reference evidence="4 5" key="1">
    <citation type="journal article" date="2013" name="Mar. Genomics">
        <title>Expression of sulfatases in Rhodopirellula baltica and the diversity of sulfatases in the genus Rhodopirellula.</title>
        <authorList>
            <person name="Wegner C.E."/>
            <person name="Richter-Heitmann T."/>
            <person name="Klindworth A."/>
            <person name="Klockow C."/>
            <person name="Richter M."/>
            <person name="Achstetter T."/>
            <person name="Glockner F.O."/>
            <person name="Harder J."/>
        </authorList>
    </citation>
    <scope>NUCLEOTIDE SEQUENCE [LARGE SCALE GENOMIC DNA]</scope>
    <source>
        <strain evidence="4 5">SH398</strain>
    </source>
</reference>
<dbReference type="GO" id="GO:0000150">
    <property type="term" value="F:DNA strand exchange activity"/>
    <property type="evidence" value="ECO:0007669"/>
    <property type="project" value="InterPro"/>
</dbReference>
<sequence length="888" mass="99459">MTAPIRSERAAESNVQPEEHRNPSLAPKPFLNSRPRPSAVRYCRSPFLQREQIMTNQNQNPKSISKTPPVAGLPSDDALRELAKTYLAEQHRHFPEYHSCGLLPELNDASFAAMASQFAEAYQSGSVRSFAPTSQATKHVSVAACYVRYSDTNSNTRSLDQQLINVLKKAERDGAFVPWQYVFADAAITATTTARPGYQMLRNLIGSVENTPSVIIVDELDRLHRDQAESLLFVRLVKSRNRRLVTADNFDSSDEFAKITHAMTSLNSEMQIDQLTKKVYRGMADAFKNGKHVSAPPTGYKLVERKDAEGNVIINSNSKVERKVVIDDEAAEVIRRIFKMYAEEKLSPAKIAKVLDGESALEGSRWGQSSVTQMLKNEKYIGRWTWKKTTRVQDPVTGKQRSVPVPEEERLVVEFPERRIVPQELWEAAVSRMAEVSRDTNPPKGQRKTSRQEAYPTMLFDLWCEKCDAPLRRFRSVGDYVQMSCPHGKDGLRGCDLKSSKSLRIIEECLLTPIKQQLFADGYAERLCSEANKFLAEEASKPPVDTKKIERKVASLTAKLKRNGQRLSSLDEGVAADSLFESIQIDQNALTDLKARLALTTKANFRPEPLDAETIQEFLANLRELLHDDIVKAHGVLSKMVGQVRVSLGEKQGRTHTWRAKLNLNSIPALVEIGKQRDCPTTHSLEFLRVCSWTTDDQQRVTIVDIPNYQRIAADAIKMYRAGSPVNRIAVALKSDPSTVKKAIEWAANNDTSFIPPADFSVRRKLANNKTTKIGPEVVRLRNEGLTFEEIAERLDTTGGTASRAYKQYNANANLAAVEKGERLDTGKNKRKIPEEKINQIRDLLIEGKLSKRAIAREVGVSAWTVRNEAKRVAAEKASAPAPSQSHA</sequence>
<evidence type="ECO:0000313" key="5">
    <source>
        <dbReference type="Proteomes" id="UP000011996"/>
    </source>
</evidence>
<name>M5S0U9_9BACT</name>
<feature type="region of interest" description="Disordered" evidence="1">
    <location>
        <begin position="54"/>
        <end position="73"/>
    </location>
</feature>
<proteinExistence type="predicted"/>
<feature type="domain" description="Recombinase" evidence="3">
    <location>
        <begin position="297"/>
        <end position="439"/>
    </location>
</feature>
<evidence type="ECO:0000256" key="1">
    <source>
        <dbReference type="SAM" id="MobiDB-lite"/>
    </source>
</evidence>
<dbReference type="SUPFAM" id="SSF53041">
    <property type="entry name" value="Resolvase-like"/>
    <property type="match status" value="1"/>
</dbReference>
<dbReference type="PROSITE" id="PS51737">
    <property type="entry name" value="RECOMBINASE_DNA_BIND"/>
    <property type="match status" value="1"/>
</dbReference>
<dbReference type="PATRIC" id="fig|1263868.3.peg.4591"/>
<dbReference type="PANTHER" id="PTHR30461">
    <property type="entry name" value="DNA-INVERTASE FROM LAMBDOID PROPHAGE"/>
    <property type="match status" value="1"/>
</dbReference>
<dbReference type="CDD" id="cd00338">
    <property type="entry name" value="Ser_Recombinase"/>
    <property type="match status" value="1"/>
</dbReference>
<comment type="caution">
    <text evidence="4">The sequence shown here is derived from an EMBL/GenBank/DDBJ whole genome shotgun (WGS) entry which is preliminary data.</text>
</comment>
<feature type="region of interest" description="Disordered" evidence="1">
    <location>
        <begin position="1"/>
        <end position="38"/>
    </location>
</feature>
<dbReference type="Pfam" id="PF07508">
    <property type="entry name" value="Recombinase"/>
    <property type="match status" value="1"/>
</dbReference>
<dbReference type="STRING" id="1263868.RESH_04232"/>
<dbReference type="InterPro" id="IPR011109">
    <property type="entry name" value="DNA_bind_recombinase_dom"/>
</dbReference>
<accession>M5S0U9</accession>
<dbReference type="EMBL" id="ANOF01000135">
    <property type="protein sequence ID" value="EMI25185.1"/>
    <property type="molecule type" value="Genomic_DNA"/>
</dbReference>
<dbReference type="AlphaFoldDB" id="M5S0U9"/>
<dbReference type="InterPro" id="IPR036162">
    <property type="entry name" value="Resolvase-like_N_sf"/>
</dbReference>
<evidence type="ECO:0000313" key="4">
    <source>
        <dbReference type="EMBL" id="EMI25185.1"/>
    </source>
</evidence>
<dbReference type="InterPro" id="IPR006119">
    <property type="entry name" value="Resolv_N"/>
</dbReference>
<dbReference type="Proteomes" id="UP000011996">
    <property type="component" value="Unassembled WGS sequence"/>
</dbReference>
<dbReference type="SMART" id="SM00857">
    <property type="entry name" value="Resolvase"/>
    <property type="match status" value="1"/>
</dbReference>
<protein>
    <submittedName>
        <fullName evidence="4">Recombinase</fullName>
    </submittedName>
</protein>
<dbReference type="Gene3D" id="3.90.1750.20">
    <property type="entry name" value="Putative Large Serine Recombinase, Chain B, Domain 2"/>
    <property type="match status" value="1"/>
</dbReference>
<dbReference type="Pfam" id="PF00239">
    <property type="entry name" value="Resolvase"/>
    <property type="match status" value="1"/>
</dbReference>
<dbReference type="GO" id="GO:0003677">
    <property type="term" value="F:DNA binding"/>
    <property type="evidence" value="ECO:0007669"/>
    <property type="project" value="InterPro"/>
</dbReference>
<dbReference type="Gene3D" id="3.40.50.1390">
    <property type="entry name" value="Resolvase, N-terminal catalytic domain"/>
    <property type="match status" value="1"/>
</dbReference>
<evidence type="ECO:0000259" key="2">
    <source>
        <dbReference type="PROSITE" id="PS51736"/>
    </source>
</evidence>
<dbReference type="PROSITE" id="PS51736">
    <property type="entry name" value="RECOMBINASES_3"/>
    <property type="match status" value="1"/>
</dbReference>
<dbReference type="PANTHER" id="PTHR30461:SF23">
    <property type="entry name" value="DNA RECOMBINASE-RELATED"/>
    <property type="match status" value="1"/>
</dbReference>
<feature type="domain" description="Resolvase/invertase-type recombinase catalytic" evidence="2">
    <location>
        <begin position="142"/>
        <end position="290"/>
    </location>
</feature>
<feature type="compositionally biased region" description="Polar residues" evidence="1">
    <location>
        <begin position="54"/>
        <end position="66"/>
    </location>
</feature>